<reference evidence="3" key="1">
    <citation type="submission" date="2017-05" db="EMBL/GenBank/DDBJ databases">
        <title>Complete and WGS of Bordetella genogroups.</title>
        <authorList>
            <person name="Spilker T."/>
            <person name="Lipuma J."/>
        </authorList>
    </citation>
    <scope>NUCLEOTIDE SEQUENCE [LARGE SCALE GENOMIC DNA]</scope>
    <source>
        <strain evidence="3">AU8256</strain>
    </source>
</reference>
<evidence type="ECO:0000256" key="1">
    <source>
        <dbReference type="ARBA" id="ARBA00006987"/>
    </source>
</evidence>
<dbReference type="Gene3D" id="3.40.190.150">
    <property type="entry name" value="Bordetella uptake gene, domain 1"/>
    <property type="match status" value="1"/>
</dbReference>
<gene>
    <name evidence="2" type="ORF">CAL24_18120</name>
</gene>
<comment type="similarity">
    <text evidence="1">Belongs to the UPF0065 (bug) family.</text>
</comment>
<dbReference type="AlphaFoldDB" id="A0A261VJ34"/>
<accession>A0A261VJ34</accession>
<dbReference type="InterPro" id="IPR042100">
    <property type="entry name" value="Bug_dom1"/>
</dbReference>
<dbReference type="CDD" id="cd13578">
    <property type="entry name" value="PBP2_Bug27"/>
    <property type="match status" value="1"/>
</dbReference>
<proteinExistence type="inferred from homology"/>
<comment type="caution">
    <text evidence="2">The sequence shown here is derived from an EMBL/GenBank/DDBJ whole genome shotgun (WGS) entry which is preliminary data.</text>
</comment>
<organism evidence="2 3">
    <name type="scientific">Bordetella genomosp. 2</name>
    <dbReference type="NCBI Taxonomy" id="1983456"/>
    <lineage>
        <taxon>Bacteria</taxon>
        <taxon>Pseudomonadati</taxon>
        <taxon>Pseudomonadota</taxon>
        <taxon>Betaproteobacteria</taxon>
        <taxon>Burkholderiales</taxon>
        <taxon>Alcaligenaceae</taxon>
        <taxon>Bordetella</taxon>
    </lineage>
</organism>
<evidence type="ECO:0000313" key="2">
    <source>
        <dbReference type="EMBL" id="OZI73761.1"/>
    </source>
</evidence>
<name>A0A261VJ34_9BORD</name>
<dbReference type="PIRSF" id="PIRSF017082">
    <property type="entry name" value="YflP"/>
    <property type="match status" value="1"/>
</dbReference>
<dbReference type="InterPro" id="IPR005064">
    <property type="entry name" value="BUG"/>
</dbReference>
<evidence type="ECO:0000313" key="3">
    <source>
        <dbReference type="Proteomes" id="UP000215633"/>
    </source>
</evidence>
<dbReference type="Pfam" id="PF03401">
    <property type="entry name" value="TctC"/>
    <property type="match status" value="1"/>
</dbReference>
<keyword evidence="3" id="KW-1185">Reference proteome</keyword>
<dbReference type="Gene3D" id="3.40.190.10">
    <property type="entry name" value="Periplasmic binding protein-like II"/>
    <property type="match status" value="1"/>
</dbReference>
<protein>
    <submittedName>
        <fullName evidence="2">ABC transporter substrate-binding protein</fullName>
    </submittedName>
</protein>
<sequence length="304" mass="31389">MAPAQAEYPDRPLRLIVPFAPGGGADLTARLVAEPLGKILGQPVVVENKPGAGGTIGATQVARAAPDGYTLLYTTPGPQITNPYLMKSLPYDPQKDLVPVSKLAVVPSVLVAGKTLPVASVRELVAYAKGHPHEVRFASAGIGASSHLAGELFKAMAGIEIDHVPYPGTGAALRDVLGGTVEIAIDSVAVYLPHIQSGAVKALGVTTPQSLPMLPGVPPIADDLAGFDASPVNYLTVPAGTPAAVIDKLNAAVAQVLAQPGLQRRMIDVGLLPESSTPQEMAAIVQREAAKWKQVIEVSGARLE</sequence>
<dbReference type="PANTHER" id="PTHR42928">
    <property type="entry name" value="TRICARBOXYLATE-BINDING PROTEIN"/>
    <property type="match status" value="1"/>
</dbReference>
<dbReference type="PANTHER" id="PTHR42928:SF5">
    <property type="entry name" value="BLR1237 PROTEIN"/>
    <property type="match status" value="1"/>
</dbReference>
<dbReference type="EMBL" id="NEVT01000007">
    <property type="protein sequence ID" value="OZI73761.1"/>
    <property type="molecule type" value="Genomic_DNA"/>
</dbReference>
<dbReference type="Proteomes" id="UP000215633">
    <property type="component" value="Unassembled WGS sequence"/>
</dbReference>
<dbReference type="SUPFAM" id="SSF53850">
    <property type="entry name" value="Periplasmic binding protein-like II"/>
    <property type="match status" value="1"/>
</dbReference>